<dbReference type="GO" id="GO:0004519">
    <property type="term" value="F:endonuclease activity"/>
    <property type="evidence" value="ECO:0007669"/>
    <property type="project" value="UniProtKB-KW"/>
</dbReference>
<reference evidence="2 3" key="1">
    <citation type="submission" date="2020-08" db="EMBL/GenBank/DDBJ databases">
        <title>Genome sequence of Thermomonas brevis KACC 16975T.</title>
        <authorList>
            <person name="Hyun D.-W."/>
            <person name="Bae J.-W."/>
        </authorList>
    </citation>
    <scope>NUCLEOTIDE SEQUENCE [LARGE SCALE GENOMIC DNA]</scope>
    <source>
        <strain evidence="2 3">KACC 16975</strain>
    </source>
</reference>
<dbReference type="InterPro" id="IPR014833">
    <property type="entry name" value="TnsA_N"/>
</dbReference>
<dbReference type="KEGG" id="tbv:H9L17_09520"/>
<dbReference type="Pfam" id="PF08722">
    <property type="entry name" value="Tn7_TnsA-like_N"/>
    <property type="match status" value="1"/>
</dbReference>
<dbReference type="RefSeq" id="WP_187569236.1">
    <property type="nucleotide sequence ID" value="NZ_CP060711.1"/>
</dbReference>
<keyword evidence="2" id="KW-0255">Endonuclease</keyword>
<gene>
    <name evidence="2" type="ORF">H9L17_09520</name>
</gene>
<evidence type="ECO:0000313" key="3">
    <source>
        <dbReference type="Proteomes" id="UP000515977"/>
    </source>
</evidence>
<keyword evidence="2" id="KW-0540">Nuclease</keyword>
<proteinExistence type="predicted"/>
<dbReference type="AlphaFoldDB" id="A0A7G9QQ43"/>
<accession>A0A7G9QQ43</accession>
<feature type="domain" description="TnsA endonuclease N-terminal" evidence="1">
    <location>
        <begin position="43"/>
        <end position="116"/>
    </location>
</feature>
<evidence type="ECO:0000313" key="2">
    <source>
        <dbReference type="EMBL" id="QNN45468.1"/>
    </source>
</evidence>
<evidence type="ECO:0000259" key="1">
    <source>
        <dbReference type="Pfam" id="PF08722"/>
    </source>
</evidence>
<name>A0A7G9QQ43_9GAMM</name>
<keyword evidence="3" id="KW-1185">Reference proteome</keyword>
<sequence length="213" mass="24309">MRRLVHRGAPRPASKLASLKLKRTVQCESRLEVEVAMLLDASPGVTHFAEQPATLYFLDNPGPRLHVPDFLVQADASREFIEVKFETDIDDEIRSRTARLTTLLKSYGWRYRLVTESDVRTGYALESAEKLLRRGRQRPPEHWSLATFERIRMSEAITLGAFGWDDPGSPEIAWLCHEILAGTIQVDRTRKLGPESQLYVERNDLKGGLPWLV</sequence>
<organism evidence="2 3">
    <name type="scientific">Thermomonas brevis</name>
    <dbReference type="NCBI Taxonomy" id="215691"/>
    <lineage>
        <taxon>Bacteria</taxon>
        <taxon>Pseudomonadati</taxon>
        <taxon>Pseudomonadota</taxon>
        <taxon>Gammaproteobacteria</taxon>
        <taxon>Lysobacterales</taxon>
        <taxon>Lysobacteraceae</taxon>
        <taxon>Thermomonas</taxon>
    </lineage>
</organism>
<dbReference type="Proteomes" id="UP000515977">
    <property type="component" value="Chromosome"/>
</dbReference>
<keyword evidence="2" id="KW-0378">Hydrolase</keyword>
<dbReference type="EMBL" id="CP060711">
    <property type="protein sequence ID" value="QNN45468.1"/>
    <property type="molecule type" value="Genomic_DNA"/>
</dbReference>
<protein>
    <submittedName>
        <fullName evidence="2">TnsA endonuclease N-terminal domain-containing protein</fullName>
    </submittedName>
</protein>